<evidence type="ECO:0000313" key="8">
    <source>
        <dbReference type="EMBL" id="CAH0555656.1"/>
    </source>
</evidence>
<proteinExistence type="inferred from homology"/>
<keyword evidence="3" id="KW-0343">GTPase activation</keyword>
<sequence length="1312" mass="148467">MSCQIRVTANIHDITAIRRCLFPTDDNRGGDSWLQNCEISASPTGDIIAIAQERRLVVLTSKWDSSLSLSQFQISYSGSAHEYDKIKAVICLPIVGQSQSSHVGPDWTCIMIGYDSGFVRFYTENHELLFEEQLHCENITSIKCQSQHSPRPDISSELHPEEIYVQYQSNLCVISGPVLFQNLRNCRSQLARLQAKGDPMDMSQISLNPKKWGFQDQASINDSAVVGLNLASTFDHLLTASTCGGFDTKYRAMAPHNTLVVAAGSKPYVGYHYALEGGAQPVFSDVAKAVASKLKSALPGWITGNKAPAEKQMTTAMQPAEAMGCRFGLCDIRRTGLAVLLSPDRKLAAVADALGRVSLIDSFRGVTLRMFKGYRDSQMSFIQVPDERKSKFKIGNRVALFLVVYSAKKGTLEIFSAQQGTKIATFTASKNSRLLYVNYGLMGFLTTSKSKYICQYTTIFVDNDGQIKEIMIPFHFALTEKNNKRAKDIHLYKKLRALVKSGDFDFDRLSAEVQSTCAELKTPEIRLQTVEMLFNSKDVPTEISLQCVQFFSDKFETESEAEDSNSFRTLVNNACSLLKFFLFLDATDSMDSLNGNEEEIKADTALHLGDKEMSNLQKLLDLNASNDNAKQNEVKVNFADESTNSLQDYISVFNLTNPDEITLKPNLEDPQLLKASEIGFKHFISGKSCNFKDLQQELTESKICIKDFFYLLVYYWENRNLYLHLNMEKEMENLSSLIYHIVKAENKENVLTDYNSTSKFWSIVREILLNSTRPFPALTAAMLCKNIAQKYERENELDESVASLEENIEVLSQENIQWSILIGKLEDVSLLNIILSTNPIASDCPLPKLKHDKVDVSLKYILHKGRGSVSELVAQWLTKCGINPKNITINDYIYQKTIEDRESGSLTYEEYTLEEIEYVRAQPVFDHINKLKTQFPYSLETSNLLANICWEYALAWQKDMPNLTLLEAAIKSLEIVPNVKIRHGLFNLLWNTHLKIVYESACKLINKVGKLPKERLCRQDTGLTDYQIASFLSICTEFFDSFMDTAQKTYKEPKLSLTFEPIWENGSQPLVQLAADQKDVNYDLLHLHYQLSVTLNMITRFAVKHSKPVNNLFEGSIGILFFTDMQRSVQITYNKSDLKLNDARTKFLLNIITVSLESVTIDENGKIYSAEHVKWISKCLDLARLWNIDVDLLRRYQVVQLYSSGFDLFGEELLPAINNRSELGKQLLTVAGKRMSQYLSSSPKLSENISAFSPVLTRYLDTLDGEWCSPSSLQSITSLTNQAFTCLLEDQPEYKIVHHLLEACKTLEDIES</sequence>
<dbReference type="SUPFAM" id="SSF50978">
    <property type="entry name" value="WD40 repeat-like"/>
    <property type="match status" value="1"/>
</dbReference>
<feature type="domain" description="Rab3-GAP regulatory subunit N-terminal" evidence="6">
    <location>
        <begin position="33"/>
        <end position="435"/>
    </location>
</feature>
<name>A0A9P0B617_BRAAE</name>
<evidence type="ECO:0000256" key="5">
    <source>
        <dbReference type="SAM" id="Coils"/>
    </source>
</evidence>
<dbReference type="EMBL" id="OV121135">
    <property type="protein sequence ID" value="CAH0555656.1"/>
    <property type="molecule type" value="Genomic_DNA"/>
</dbReference>
<dbReference type="OrthoDB" id="2019917at2759"/>
<evidence type="ECO:0000256" key="4">
    <source>
        <dbReference type="ARBA" id="ARBA00022490"/>
    </source>
</evidence>
<accession>A0A9P0B617</accession>
<protein>
    <recommendedName>
        <fullName evidence="10">Rab3 GTPase-activating protein non-catalytic subunit</fullName>
    </recommendedName>
</protein>
<reference evidence="8" key="1">
    <citation type="submission" date="2021-12" db="EMBL/GenBank/DDBJ databases">
        <authorList>
            <person name="King R."/>
        </authorList>
    </citation>
    <scope>NUCLEOTIDE SEQUENCE</scope>
</reference>
<dbReference type="InterPro" id="IPR032839">
    <property type="entry name" value="RAB3GAP_N"/>
</dbReference>
<keyword evidence="9" id="KW-1185">Reference proteome</keyword>
<dbReference type="Pfam" id="PF14655">
    <property type="entry name" value="RAB3GAP2_N"/>
    <property type="match status" value="1"/>
</dbReference>
<dbReference type="InterPro" id="IPR026059">
    <property type="entry name" value="Rab3GAP2"/>
</dbReference>
<keyword evidence="5" id="KW-0175">Coiled coil</keyword>
<dbReference type="GO" id="GO:0005096">
    <property type="term" value="F:GTPase activator activity"/>
    <property type="evidence" value="ECO:0007669"/>
    <property type="project" value="UniProtKB-KW"/>
</dbReference>
<organism evidence="8 9">
    <name type="scientific">Brassicogethes aeneus</name>
    <name type="common">Rape pollen beetle</name>
    <name type="synonym">Meligethes aeneus</name>
    <dbReference type="NCBI Taxonomy" id="1431903"/>
    <lineage>
        <taxon>Eukaryota</taxon>
        <taxon>Metazoa</taxon>
        <taxon>Ecdysozoa</taxon>
        <taxon>Arthropoda</taxon>
        <taxon>Hexapoda</taxon>
        <taxon>Insecta</taxon>
        <taxon>Pterygota</taxon>
        <taxon>Neoptera</taxon>
        <taxon>Endopterygota</taxon>
        <taxon>Coleoptera</taxon>
        <taxon>Polyphaga</taxon>
        <taxon>Cucujiformia</taxon>
        <taxon>Nitidulidae</taxon>
        <taxon>Meligethinae</taxon>
        <taxon>Brassicogethes</taxon>
    </lineage>
</organism>
<evidence type="ECO:0000313" key="9">
    <source>
        <dbReference type="Proteomes" id="UP001154078"/>
    </source>
</evidence>
<gene>
    <name evidence="8" type="ORF">MELIAE_LOCUS6965</name>
</gene>
<feature type="domain" description="Rab3GAP regulatory subunit C-terminal" evidence="7">
    <location>
        <begin position="707"/>
        <end position="1287"/>
    </location>
</feature>
<dbReference type="Proteomes" id="UP001154078">
    <property type="component" value="Chromosome 4"/>
</dbReference>
<dbReference type="Pfam" id="PF14656">
    <property type="entry name" value="RAB3GAP2_C"/>
    <property type="match status" value="1"/>
</dbReference>
<comment type="subcellular location">
    <subcellularLocation>
        <location evidence="1">Cytoplasm</location>
    </subcellularLocation>
</comment>
<feature type="coiled-coil region" evidence="5">
    <location>
        <begin position="787"/>
        <end position="814"/>
    </location>
</feature>
<evidence type="ECO:0000256" key="1">
    <source>
        <dbReference type="ARBA" id="ARBA00004496"/>
    </source>
</evidence>
<dbReference type="InterPro" id="IPR036322">
    <property type="entry name" value="WD40_repeat_dom_sf"/>
</dbReference>
<evidence type="ECO:0000259" key="7">
    <source>
        <dbReference type="Pfam" id="PF14656"/>
    </source>
</evidence>
<evidence type="ECO:0000256" key="3">
    <source>
        <dbReference type="ARBA" id="ARBA00022468"/>
    </source>
</evidence>
<dbReference type="PANTHER" id="PTHR12472:SF0">
    <property type="entry name" value="RAB3 GTPASE-ACTIVATING PROTEIN NON-CATALYTIC SUBUNIT"/>
    <property type="match status" value="1"/>
</dbReference>
<comment type="similarity">
    <text evidence="2">Belongs to the Rab3-GAP regulatory subunit family.</text>
</comment>
<keyword evidence="4" id="KW-0963">Cytoplasm</keyword>
<evidence type="ECO:0000256" key="2">
    <source>
        <dbReference type="ARBA" id="ARBA00008153"/>
    </source>
</evidence>
<dbReference type="GO" id="GO:0005737">
    <property type="term" value="C:cytoplasm"/>
    <property type="evidence" value="ECO:0007669"/>
    <property type="project" value="UniProtKB-SubCell"/>
</dbReference>
<evidence type="ECO:0000259" key="6">
    <source>
        <dbReference type="Pfam" id="PF14655"/>
    </source>
</evidence>
<dbReference type="InterPro" id="IPR029257">
    <property type="entry name" value="RAB3GAP2_C"/>
</dbReference>
<evidence type="ECO:0008006" key="10">
    <source>
        <dbReference type="Google" id="ProtNLM"/>
    </source>
</evidence>
<dbReference type="PANTHER" id="PTHR12472">
    <property type="entry name" value="RAB3-GAP REGULATORY DOMAIN"/>
    <property type="match status" value="1"/>
</dbReference>